<evidence type="ECO:0000313" key="3">
    <source>
        <dbReference type="EMBL" id="TGY61727.1"/>
    </source>
</evidence>
<dbReference type="PIRSF" id="PIRSF004553">
    <property type="entry name" value="CHP00095"/>
    <property type="match status" value="1"/>
</dbReference>
<evidence type="ECO:0000256" key="2">
    <source>
        <dbReference type="ARBA" id="ARBA00022679"/>
    </source>
</evidence>
<organism evidence="3 4">
    <name type="scientific">Muricaecibacterium torontonense</name>
    <dbReference type="NCBI Taxonomy" id="3032871"/>
    <lineage>
        <taxon>Bacteria</taxon>
        <taxon>Bacillati</taxon>
        <taxon>Actinomycetota</taxon>
        <taxon>Coriobacteriia</taxon>
        <taxon>Coriobacteriales</taxon>
        <taxon>Atopobiaceae</taxon>
        <taxon>Muricaecibacterium</taxon>
    </lineage>
</organism>
<dbReference type="EMBL" id="SRYE01000004">
    <property type="protein sequence ID" value="TGY61727.1"/>
    <property type="molecule type" value="Genomic_DNA"/>
</dbReference>
<dbReference type="Pfam" id="PF03602">
    <property type="entry name" value="Cons_hypoth95"/>
    <property type="match status" value="1"/>
</dbReference>
<proteinExistence type="predicted"/>
<dbReference type="InterPro" id="IPR029063">
    <property type="entry name" value="SAM-dependent_MTases_sf"/>
</dbReference>
<dbReference type="InterPro" id="IPR004398">
    <property type="entry name" value="RNA_MeTrfase_RsmD"/>
</dbReference>
<dbReference type="PANTHER" id="PTHR43542">
    <property type="entry name" value="METHYLTRANSFERASE"/>
    <property type="match status" value="1"/>
</dbReference>
<evidence type="ECO:0000313" key="4">
    <source>
        <dbReference type="Proteomes" id="UP000310263"/>
    </source>
</evidence>
<keyword evidence="2 3" id="KW-0808">Transferase</keyword>
<comment type="caution">
    <text evidence="3">The sequence shown here is derived from an EMBL/GenBank/DDBJ whole genome shotgun (WGS) entry which is preliminary data.</text>
</comment>
<keyword evidence="4" id="KW-1185">Reference proteome</keyword>
<evidence type="ECO:0000256" key="1">
    <source>
        <dbReference type="ARBA" id="ARBA00022603"/>
    </source>
</evidence>
<dbReference type="RefSeq" id="WP_136012860.1">
    <property type="nucleotide sequence ID" value="NZ_SRYE01000004.1"/>
</dbReference>
<sequence length="191" mass="19841">MRIVGGLWRGRPLKAPEGTSVTRPSTDRLREAIASMVQSYFGLDLSDVSVLDAFAGSGAVGLELLSRGAVHATFMESDRKALRCLKANIAALGCDPARVSVLTGDSGRLASVPALEGAPFSAVFLDPPYAKDPELSAKVVECLLAAGHLQDGALLIHERAADAAPLQVAGAALVKSRSHGGTVVELLRVSD</sequence>
<dbReference type="EC" id="2.1.1.171" evidence="3"/>
<dbReference type="CDD" id="cd02440">
    <property type="entry name" value="AdoMet_MTases"/>
    <property type="match status" value="1"/>
</dbReference>
<gene>
    <name evidence="3" type="primary">rsmD</name>
    <name evidence="3" type="ORF">E5334_06900</name>
</gene>
<dbReference type="OrthoDB" id="9803017at2"/>
<protein>
    <submittedName>
        <fullName evidence="3">16S rRNA (Guanine(966)-N(2))-methyltransferase RsmD</fullName>
        <ecNumber evidence="3">2.1.1.171</ecNumber>
    </submittedName>
</protein>
<dbReference type="SUPFAM" id="SSF53335">
    <property type="entry name" value="S-adenosyl-L-methionine-dependent methyltransferases"/>
    <property type="match status" value="1"/>
</dbReference>
<dbReference type="AlphaFoldDB" id="A0A4S2F067"/>
<dbReference type="PANTHER" id="PTHR43542:SF1">
    <property type="entry name" value="METHYLTRANSFERASE"/>
    <property type="match status" value="1"/>
</dbReference>
<reference evidence="3 4" key="1">
    <citation type="submission" date="2019-04" db="EMBL/GenBank/DDBJ databases">
        <title>Microbes associate with the intestines of laboratory mice.</title>
        <authorList>
            <person name="Navarre W."/>
            <person name="Wong E."/>
            <person name="Huang K."/>
            <person name="Tropini C."/>
            <person name="Ng K."/>
            <person name="Yu B."/>
        </authorList>
    </citation>
    <scope>NUCLEOTIDE SEQUENCE [LARGE SCALE GENOMIC DNA]</scope>
    <source>
        <strain evidence="3 4">NM07_P-09</strain>
    </source>
</reference>
<keyword evidence="1 3" id="KW-0489">Methyltransferase</keyword>
<accession>A0A4S2F067</accession>
<dbReference type="Gene3D" id="3.40.50.150">
    <property type="entry name" value="Vaccinia Virus protein VP39"/>
    <property type="match status" value="1"/>
</dbReference>
<name>A0A4S2F067_9ACTN</name>
<dbReference type="NCBIfam" id="TIGR00095">
    <property type="entry name" value="16S rRNA (guanine(966)-N(2))-methyltransferase RsmD"/>
    <property type="match status" value="1"/>
</dbReference>
<dbReference type="Proteomes" id="UP000310263">
    <property type="component" value="Unassembled WGS sequence"/>
</dbReference>
<dbReference type="GO" id="GO:0052913">
    <property type="term" value="F:16S rRNA (guanine(966)-N(2))-methyltransferase activity"/>
    <property type="evidence" value="ECO:0007669"/>
    <property type="project" value="UniProtKB-EC"/>
</dbReference>